<proteinExistence type="predicted"/>
<sequence length="111" mass="11561">SLAHARGGGPSNGSPVAAAPDPEAASLLIPPMASSDAAASESGDVQVSGPVEVPLVRNASVDARKLMNELWGPRFSRLDVAPTVIHPEDYAKRFGRAITSFFVPQTLSQQP</sequence>
<feature type="region of interest" description="Disordered" evidence="1">
    <location>
        <begin position="1"/>
        <end position="46"/>
    </location>
</feature>
<reference evidence="2 3" key="1">
    <citation type="submission" date="2020-04" db="EMBL/GenBank/DDBJ databases">
        <title>Perkinsus olseni comparative genomics.</title>
        <authorList>
            <person name="Bogema D.R."/>
        </authorList>
    </citation>
    <scope>NUCLEOTIDE SEQUENCE [LARGE SCALE GENOMIC DNA]</scope>
    <source>
        <strain evidence="2">ATCC PRA-205</strain>
    </source>
</reference>
<feature type="compositionally biased region" description="Gly residues" evidence="1">
    <location>
        <begin position="1"/>
        <end position="11"/>
    </location>
</feature>
<feature type="non-terminal residue" evidence="2">
    <location>
        <position position="1"/>
    </location>
</feature>
<evidence type="ECO:0000256" key="1">
    <source>
        <dbReference type="SAM" id="MobiDB-lite"/>
    </source>
</evidence>
<comment type="caution">
    <text evidence="2">The sequence shown here is derived from an EMBL/GenBank/DDBJ whole genome shotgun (WGS) entry which is preliminary data.</text>
</comment>
<protein>
    <submittedName>
        <fullName evidence="2">Uncharacterized protein</fullName>
    </submittedName>
</protein>
<dbReference type="AlphaFoldDB" id="A0A7J6NYS7"/>
<gene>
    <name evidence="2" type="ORF">FOZ62_022589</name>
</gene>
<evidence type="ECO:0000313" key="2">
    <source>
        <dbReference type="EMBL" id="KAF4689014.1"/>
    </source>
</evidence>
<feature type="compositionally biased region" description="Low complexity" evidence="1">
    <location>
        <begin position="33"/>
        <end position="42"/>
    </location>
</feature>
<accession>A0A7J6NYS7</accession>
<dbReference type="Proteomes" id="UP000574390">
    <property type="component" value="Unassembled WGS sequence"/>
</dbReference>
<name>A0A7J6NYS7_PEROL</name>
<organism evidence="2 3">
    <name type="scientific">Perkinsus olseni</name>
    <name type="common">Perkinsus atlanticus</name>
    <dbReference type="NCBI Taxonomy" id="32597"/>
    <lineage>
        <taxon>Eukaryota</taxon>
        <taxon>Sar</taxon>
        <taxon>Alveolata</taxon>
        <taxon>Perkinsozoa</taxon>
        <taxon>Perkinsea</taxon>
        <taxon>Perkinsida</taxon>
        <taxon>Perkinsidae</taxon>
        <taxon>Perkinsus</taxon>
    </lineage>
</organism>
<evidence type="ECO:0000313" key="3">
    <source>
        <dbReference type="Proteomes" id="UP000574390"/>
    </source>
</evidence>
<dbReference type="EMBL" id="JABANM010036587">
    <property type="protein sequence ID" value="KAF4689014.1"/>
    <property type="molecule type" value="Genomic_DNA"/>
</dbReference>